<feature type="compositionally biased region" description="Basic and acidic residues" evidence="1">
    <location>
        <begin position="71"/>
        <end position="81"/>
    </location>
</feature>
<organism evidence="2 3">
    <name type="scientific">Amborella trichopoda</name>
    <dbReference type="NCBI Taxonomy" id="13333"/>
    <lineage>
        <taxon>Eukaryota</taxon>
        <taxon>Viridiplantae</taxon>
        <taxon>Streptophyta</taxon>
        <taxon>Embryophyta</taxon>
        <taxon>Tracheophyta</taxon>
        <taxon>Spermatophyta</taxon>
        <taxon>Magnoliopsida</taxon>
        <taxon>Amborellales</taxon>
        <taxon>Amborellaceae</taxon>
        <taxon>Amborella</taxon>
    </lineage>
</organism>
<dbReference type="HOGENOM" id="CLU_1346222_0_0_1"/>
<reference evidence="3" key="1">
    <citation type="journal article" date="2013" name="Science">
        <title>The Amborella genome and the evolution of flowering plants.</title>
        <authorList>
            <consortium name="Amborella Genome Project"/>
        </authorList>
    </citation>
    <scope>NUCLEOTIDE SEQUENCE [LARGE SCALE GENOMIC DNA]</scope>
</reference>
<name>W1NTA5_AMBTC</name>
<keyword evidence="3" id="KW-1185">Reference proteome</keyword>
<dbReference type="Gramene" id="ERM98270">
    <property type="protein sequence ID" value="ERM98270"/>
    <property type="gene ID" value="AMTR_s00237p00022130"/>
</dbReference>
<feature type="compositionally biased region" description="Low complexity" evidence="1">
    <location>
        <begin position="17"/>
        <end position="32"/>
    </location>
</feature>
<feature type="region of interest" description="Disordered" evidence="1">
    <location>
        <begin position="70"/>
        <end position="91"/>
    </location>
</feature>
<gene>
    <name evidence="2" type="ORF">AMTR_s00237p00022130</name>
</gene>
<feature type="compositionally biased region" description="Polar residues" evidence="1">
    <location>
        <begin position="1"/>
        <end position="16"/>
    </location>
</feature>
<feature type="non-terminal residue" evidence="2">
    <location>
        <position position="1"/>
    </location>
</feature>
<feature type="region of interest" description="Disordered" evidence="1">
    <location>
        <begin position="1"/>
        <end position="34"/>
    </location>
</feature>
<evidence type="ECO:0000256" key="1">
    <source>
        <dbReference type="SAM" id="MobiDB-lite"/>
    </source>
</evidence>
<evidence type="ECO:0000313" key="3">
    <source>
        <dbReference type="Proteomes" id="UP000017836"/>
    </source>
</evidence>
<protein>
    <submittedName>
        <fullName evidence="2">Uncharacterized protein</fullName>
    </submittedName>
</protein>
<proteinExistence type="predicted"/>
<evidence type="ECO:0000313" key="2">
    <source>
        <dbReference type="EMBL" id="ERM98270.1"/>
    </source>
</evidence>
<sequence>PSISFSSNDELQQMQQDPPHSAPASDAPAVAPQSRRGCESLGFSEWIFWSVFGWHPGGCASRPPGCAGGVEEVRGTRDPPEPPRLSEASAGGGGGVWVRAAGAPVSALRRKGVRGDFANYRGQGQGVWKWALEGVFYALAPWPCGKVCWVRDFPSYGGEGFRNFVFPVRVYCSPRTCGDGKRSDSESSRVRYGAIRPATVLAVL</sequence>
<dbReference type="Proteomes" id="UP000017836">
    <property type="component" value="Unassembled WGS sequence"/>
</dbReference>
<dbReference type="EMBL" id="KI395469">
    <property type="protein sequence ID" value="ERM98270.1"/>
    <property type="molecule type" value="Genomic_DNA"/>
</dbReference>
<accession>W1NTA5</accession>
<dbReference type="AlphaFoldDB" id="W1NTA5"/>